<keyword evidence="2" id="KW-0732">Signal</keyword>
<accession>A0A9W8P3W7</accession>
<dbReference type="EMBL" id="JANVFU010000004">
    <property type="protein sequence ID" value="KAJ3746205.1"/>
    <property type="molecule type" value="Genomic_DNA"/>
</dbReference>
<evidence type="ECO:0000313" key="3">
    <source>
        <dbReference type="EMBL" id="KAJ3746205.1"/>
    </source>
</evidence>
<dbReference type="AlphaFoldDB" id="A0A9W8P3W7"/>
<keyword evidence="4" id="KW-1185">Reference proteome</keyword>
<protein>
    <recommendedName>
        <fullName evidence="5">RxLR effector protein</fullName>
    </recommendedName>
</protein>
<gene>
    <name evidence="3" type="ORF">DFH05DRAFT_1522799</name>
</gene>
<evidence type="ECO:0000313" key="4">
    <source>
        <dbReference type="Proteomes" id="UP001142393"/>
    </source>
</evidence>
<evidence type="ECO:0000256" key="1">
    <source>
        <dbReference type="SAM" id="MobiDB-lite"/>
    </source>
</evidence>
<sequence length="115" mass="12743">MVNLCTFFAVFFALGTVLAAPTLESHSLVGRMNNQGSSAVPSQPTLQGRNPGSRQELSEDEKQMIRYLENNGHTSDEKSYGYSVKDIIGMVQNNPGNAKAQELLRDFYNELKRSS</sequence>
<evidence type="ECO:0000256" key="2">
    <source>
        <dbReference type="SAM" id="SignalP"/>
    </source>
</evidence>
<feature type="chain" id="PRO_5040995254" description="RxLR effector protein" evidence="2">
    <location>
        <begin position="20"/>
        <end position="115"/>
    </location>
</feature>
<feature type="compositionally biased region" description="Polar residues" evidence="1">
    <location>
        <begin position="32"/>
        <end position="55"/>
    </location>
</feature>
<dbReference type="Proteomes" id="UP001142393">
    <property type="component" value="Unassembled WGS sequence"/>
</dbReference>
<reference evidence="3 4" key="1">
    <citation type="journal article" date="2023" name="Proc. Natl. Acad. Sci. U.S.A.">
        <title>A global phylogenomic analysis of the shiitake genus Lentinula.</title>
        <authorList>
            <person name="Sierra-Patev S."/>
            <person name="Min B."/>
            <person name="Naranjo-Ortiz M."/>
            <person name="Looney B."/>
            <person name="Konkel Z."/>
            <person name="Slot J.C."/>
            <person name="Sakamoto Y."/>
            <person name="Steenwyk J.L."/>
            <person name="Rokas A."/>
            <person name="Carro J."/>
            <person name="Camarero S."/>
            <person name="Ferreira P."/>
            <person name="Molpeceres G."/>
            <person name="Ruiz-Duenas F.J."/>
            <person name="Serrano A."/>
            <person name="Henrissat B."/>
            <person name="Drula E."/>
            <person name="Hughes K.W."/>
            <person name="Mata J.L."/>
            <person name="Ishikawa N.K."/>
            <person name="Vargas-Isla R."/>
            <person name="Ushijima S."/>
            <person name="Smith C.A."/>
            <person name="Donoghue J."/>
            <person name="Ahrendt S."/>
            <person name="Andreopoulos W."/>
            <person name="He G."/>
            <person name="LaButti K."/>
            <person name="Lipzen A."/>
            <person name="Ng V."/>
            <person name="Riley R."/>
            <person name="Sandor L."/>
            <person name="Barry K."/>
            <person name="Martinez A.T."/>
            <person name="Xiao Y."/>
            <person name="Gibbons J.G."/>
            <person name="Terashima K."/>
            <person name="Grigoriev I.V."/>
            <person name="Hibbett D."/>
        </authorList>
    </citation>
    <scope>NUCLEOTIDE SEQUENCE [LARGE SCALE GENOMIC DNA]</scope>
    <source>
        <strain evidence="3 4">TFB7810</strain>
    </source>
</reference>
<comment type="caution">
    <text evidence="3">The sequence shown here is derived from an EMBL/GenBank/DDBJ whole genome shotgun (WGS) entry which is preliminary data.</text>
</comment>
<evidence type="ECO:0008006" key="5">
    <source>
        <dbReference type="Google" id="ProtNLM"/>
    </source>
</evidence>
<feature type="signal peptide" evidence="2">
    <location>
        <begin position="1"/>
        <end position="19"/>
    </location>
</feature>
<proteinExistence type="predicted"/>
<name>A0A9W8P3W7_9AGAR</name>
<organism evidence="3 4">
    <name type="scientific">Lentinula detonsa</name>
    <dbReference type="NCBI Taxonomy" id="2804962"/>
    <lineage>
        <taxon>Eukaryota</taxon>
        <taxon>Fungi</taxon>
        <taxon>Dikarya</taxon>
        <taxon>Basidiomycota</taxon>
        <taxon>Agaricomycotina</taxon>
        <taxon>Agaricomycetes</taxon>
        <taxon>Agaricomycetidae</taxon>
        <taxon>Agaricales</taxon>
        <taxon>Marasmiineae</taxon>
        <taxon>Omphalotaceae</taxon>
        <taxon>Lentinula</taxon>
    </lineage>
</organism>
<feature type="region of interest" description="Disordered" evidence="1">
    <location>
        <begin position="31"/>
        <end position="59"/>
    </location>
</feature>